<protein>
    <submittedName>
        <fullName evidence="10">Zinc finger protein 239-like isoform X1</fullName>
    </submittedName>
</protein>
<proteinExistence type="predicted"/>
<gene>
    <name evidence="10" type="primary">LOC111086249</name>
</gene>
<dbReference type="InterPro" id="IPR013087">
    <property type="entry name" value="Znf_C2H2_type"/>
</dbReference>
<accession>A0ABM1SKD6</accession>
<feature type="domain" description="C2H2-type" evidence="8">
    <location>
        <begin position="385"/>
        <end position="412"/>
    </location>
</feature>
<dbReference type="Pfam" id="PF00096">
    <property type="entry name" value="zf-C2H2"/>
    <property type="match status" value="3"/>
</dbReference>
<keyword evidence="2" id="KW-0479">Metal-binding</keyword>
<dbReference type="PANTHER" id="PTHR16515:SF66">
    <property type="entry name" value="C2H2-TYPE DOMAIN-CONTAINING PROTEIN"/>
    <property type="match status" value="1"/>
</dbReference>
<feature type="domain" description="C2H2-type" evidence="8">
    <location>
        <begin position="441"/>
        <end position="468"/>
    </location>
</feature>
<keyword evidence="4 7" id="KW-0863">Zinc-finger</keyword>
<dbReference type="PANTHER" id="PTHR16515">
    <property type="entry name" value="PR DOMAIN ZINC FINGER PROTEIN"/>
    <property type="match status" value="1"/>
</dbReference>
<evidence type="ECO:0000259" key="8">
    <source>
        <dbReference type="PROSITE" id="PS50157"/>
    </source>
</evidence>
<dbReference type="SUPFAM" id="SSF57667">
    <property type="entry name" value="beta-beta-alpha zinc fingers"/>
    <property type="match status" value="4"/>
</dbReference>
<dbReference type="Proteomes" id="UP000694941">
    <property type="component" value="Unplaced"/>
</dbReference>
<dbReference type="InterPro" id="IPR036236">
    <property type="entry name" value="Znf_C2H2_sf"/>
</dbReference>
<feature type="domain" description="C2H2-type" evidence="8">
    <location>
        <begin position="469"/>
        <end position="496"/>
    </location>
</feature>
<evidence type="ECO:0000313" key="10">
    <source>
        <dbReference type="RefSeq" id="XP_022244092.1"/>
    </source>
</evidence>
<feature type="domain" description="C2H2-type" evidence="8">
    <location>
        <begin position="554"/>
        <end position="580"/>
    </location>
</feature>
<evidence type="ECO:0000313" key="9">
    <source>
        <dbReference type="Proteomes" id="UP000694941"/>
    </source>
</evidence>
<feature type="domain" description="C2H2-type" evidence="8">
    <location>
        <begin position="497"/>
        <end position="524"/>
    </location>
</feature>
<dbReference type="Gene3D" id="3.30.160.60">
    <property type="entry name" value="Classic Zinc Finger"/>
    <property type="match status" value="7"/>
</dbReference>
<organism evidence="9 10">
    <name type="scientific">Limulus polyphemus</name>
    <name type="common">Atlantic horseshoe crab</name>
    <dbReference type="NCBI Taxonomy" id="6850"/>
    <lineage>
        <taxon>Eukaryota</taxon>
        <taxon>Metazoa</taxon>
        <taxon>Ecdysozoa</taxon>
        <taxon>Arthropoda</taxon>
        <taxon>Chelicerata</taxon>
        <taxon>Merostomata</taxon>
        <taxon>Xiphosura</taxon>
        <taxon>Limulidae</taxon>
        <taxon>Limulus</taxon>
    </lineage>
</organism>
<evidence type="ECO:0000256" key="1">
    <source>
        <dbReference type="ARBA" id="ARBA00004123"/>
    </source>
</evidence>
<evidence type="ECO:0000256" key="5">
    <source>
        <dbReference type="ARBA" id="ARBA00022833"/>
    </source>
</evidence>
<feature type="domain" description="C2H2-type" evidence="8">
    <location>
        <begin position="413"/>
        <end position="440"/>
    </location>
</feature>
<sequence length="580" mass="66171">MKFVLVYFYHSNSIEICRSNLIKGCENEENPSVFVNAKVQVRWKISNNIVKAIGPNVTLSSSKTQCSNSDTIKNSKNNSINRHVAYGDERYNEANVSSSSNIRVRPGTTSSLCFDSTTKTDDIESESCVAYFPAKVIAVADAREALLHVPLPDFAMEQEFFCLKSGSEKEKKSHDLTLHENEIGNEDAIQVKEESSSGLIACETILQVSEYEENRDKKGKQQYNLSLQEECLEASVEMEQMESSFKISGNAKELLLDLPQVKSASEEKPWLESESGEECHLVSEFTPQESQYNNAKIKQESSCEVVECDIILQVNENYDCEIIEQENCCLKEDDTRLSMKEVDSELEISDSVSQSSKVHRNWSFPFQALMAHRKRISQNEASKKYHCKECEFSTNVSTNLRRHLLTHTGERPYKCNICEKRFTQKRDLQQHNLFHTGEKPYNCKICGKKFTQGGTLKRHQVIHGGQKPFQCDICGKTFNISQNMKTHKKIHSQGKRYSCDTCGESFTVSSELAVHVKIHGDQRPYHCPHCELRFTWSGNLEKHVMAVHTHNYPYRCSQCNKGCMLLGHLKNHQRTIHGIE</sequence>
<comment type="subcellular location">
    <subcellularLocation>
        <location evidence="1">Nucleus</location>
    </subcellularLocation>
</comment>
<keyword evidence="5" id="KW-0862">Zinc</keyword>
<keyword evidence="9" id="KW-1185">Reference proteome</keyword>
<evidence type="ECO:0000256" key="7">
    <source>
        <dbReference type="PROSITE-ProRule" id="PRU00042"/>
    </source>
</evidence>
<dbReference type="InterPro" id="IPR050331">
    <property type="entry name" value="Zinc_finger"/>
</dbReference>
<evidence type="ECO:0000256" key="6">
    <source>
        <dbReference type="ARBA" id="ARBA00023242"/>
    </source>
</evidence>
<dbReference type="GeneID" id="111086249"/>
<dbReference type="PROSITE" id="PS50157">
    <property type="entry name" value="ZINC_FINGER_C2H2_2"/>
    <property type="match status" value="7"/>
</dbReference>
<evidence type="ECO:0000256" key="2">
    <source>
        <dbReference type="ARBA" id="ARBA00022723"/>
    </source>
</evidence>
<dbReference type="PROSITE" id="PS00028">
    <property type="entry name" value="ZINC_FINGER_C2H2_1"/>
    <property type="match status" value="6"/>
</dbReference>
<dbReference type="SMART" id="SM00355">
    <property type="entry name" value="ZnF_C2H2"/>
    <property type="match status" value="7"/>
</dbReference>
<dbReference type="RefSeq" id="XP_022244092.1">
    <property type="nucleotide sequence ID" value="XM_022388384.1"/>
</dbReference>
<feature type="domain" description="C2H2-type" evidence="8">
    <location>
        <begin position="525"/>
        <end position="553"/>
    </location>
</feature>
<keyword evidence="3" id="KW-0677">Repeat</keyword>
<dbReference type="Pfam" id="PF13912">
    <property type="entry name" value="zf-C2H2_6"/>
    <property type="match status" value="1"/>
</dbReference>
<evidence type="ECO:0000256" key="4">
    <source>
        <dbReference type="ARBA" id="ARBA00022771"/>
    </source>
</evidence>
<keyword evidence="6" id="KW-0539">Nucleus</keyword>
<reference evidence="10" key="1">
    <citation type="submission" date="2025-08" db="UniProtKB">
        <authorList>
            <consortium name="RefSeq"/>
        </authorList>
    </citation>
    <scope>IDENTIFICATION</scope>
    <source>
        <tissue evidence="10">Muscle</tissue>
    </source>
</reference>
<evidence type="ECO:0000256" key="3">
    <source>
        <dbReference type="ARBA" id="ARBA00022737"/>
    </source>
</evidence>
<name>A0ABM1SKD6_LIMPO</name>